<protein>
    <submittedName>
        <fullName evidence="3">Uncharacterized protein</fullName>
    </submittedName>
</protein>
<evidence type="ECO:0000313" key="3">
    <source>
        <dbReference type="EMBL" id="OSC97064.1"/>
    </source>
</evidence>
<dbReference type="OrthoDB" id="5366606at2759"/>
<proteinExistence type="predicted"/>
<name>A0A1Y2I7E7_TRAC3</name>
<evidence type="ECO:0000313" key="2">
    <source>
        <dbReference type="EMBL" id="OSC96247.1"/>
    </source>
</evidence>
<organism evidence="3 4">
    <name type="scientific">Trametes coccinea (strain BRFM310)</name>
    <name type="common">Pycnoporus coccineus</name>
    <dbReference type="NCBI Taxonomy" id="1353009"/>
    <lineage>
        <taxon>Eukaryota</taxon>
        <taxon>Fungi</taxon>
        <taxon>Dikarya</taxon>
        <taxon>Basidiomycota</taxon>
        <taxon>Agaricomycotina</taxon>
        <taxon>Agaricomycetes</taxon>
        <taxon>Polyporales</taxon>
        <taxon>Polyporaceae</taxon>
        <taxon>Trametes</taxon>
    </lineage>
</organism>
<dbReference type="Proteomes" id="UP000193067">
    <property type="component" value="Unassembled WGS sequence"/>
</dbReference>
<feature type="region of interest" description="Disordered" evidence="1">
    <location>
        <begin position="42"/>
        <end position="61"/>
    </location>
</feature>
<evidence type="ECO:0000256" key="1">
    <source>
        <dbReference type="SAM" id="MobiDB-lite"/>
    </source>
</evidence>
<reference evidence="3 4" key="1">
    <citation type="journal article" date="2015" name="Biotechnol. Biofuels">
        <title>Enhanced degradation of softwood versus hardwood by the white-rot fungus Pycnoporus coccineus.</title>
        <authorList>
            <person name="Couturier M."/>
            <person name="Navarro D."/>
            <person name="Chevret D."/>
            <person name="Henrissat B."/>
            <person name="Piumi F."/>
            <person name="Ruiz-Duenas F.J."/>
            <person name="Martinez A.T."/>
            <person name="Grigoriev I.V."/>
            <person name="Riley R."/>
            <person name="Lipzen A."/>
            <person name="Berrin J.G."/>
            <person name="Master E.R."/>
            <person name="Rosso M.N."/>
        </authorList>
    </citation>
    <scope>NUCLEOTIDE SEQUENCE [LARGE SCALE GENOMIC DNA]</scope>
    <source>
        <strain evidence="3 4">BRFM310</strain>
    </source>
</reference>
<gene>
    <name evidence="2" type="ORF">PYCCODRAFT_1343676</name>
    <name evidence="3" type="ORF">PYCCODRAFT_1344955</name>
</gene>
<keyword evidence="4" id="KW-1185">Reference proteome</keyword>
<dbReference type="EMBL" id="KZ084206">
    <property type="protein sequence ID" value="OSC96247.1"/>
    <property type="molecule type" value="Genomic_DNA"/>
</dbReference>
<dbReference type="AlphaFoldDB" id="A0A1Y2I7E7"/>
<feature type="non-terminal residue" evidence="3">
    <location>
        <position position="61"/>
    </location>
</feature>
<accession>A0A1Y2I7E7</accession>
<sequence>SVPKYISATAAHTAALVNELKGILKDTSIAFGCDELMWQNGGPQRCGTGQSSVQATDEDKR</sequence>
<evidence type="ECO:0000313" key="4">
    <source>
        <dbReference type="Proteomes" id="UP000193067"/>
    </source>
</evidence>
<dbReference type="EMBL" id="KZ084158">
    <property type="protein sequence ID" value="OSC97064.1"/>
    <property type="molecule type" value="Genomic_DNA"/>
</dbReference>
<feature type="non-terminal residue" evidence="3">
    <location>
        <position position="1"/>
    </location>
</feature>